<dbReference type="InterPro" id="IPR012675">
    <property type="entry name" value="Beta-grasp_dom_sf"/>
</dbReference>
<dbReference type="InterPro" id="IPR003749">
    <property type="entry name" value="ThiS/MoaD-like"/>
</dbReference>
<protein>
    <submittedName>
        <fullName evidence="1">Sulfur carrier protein ThiS</fullName>
    </submittedName>
</protein>
<proteinExistence type="predicted"/>
<keyword evidence="2" id="KW-1185">Reference proteome</keyword>
<dbReference type="Gene3D" id="3.10.20.30">
    <property type="match status" value="1"/>
</dbReference>
<sequence length="65" mass="6910">MKLIINGLEQELGVLTIQEVVDHYGLTGKPVVVEADGVVLQAEQWAATSVHAAMKIELVHFVGGG</sequence>
<dbReference type="Pfam" id="PF02597">
    <property type="entry name" value="ThiS"/>
    <property type="match status" value="1"/>
</dbReference>
<dbReference type="NCBIfam" id="TIGR01683">
    <property type="entry name" value="thiS"/>
    <property type="match status" value="1"/>
</dbReference>
<evidence type="ECO:0000313" key="1">
    <source>
        <dbReference type="EMBL" id="NBC71824.1"/>
    </source>
</evidence>
<reference evidence="1 2" key="1">
    <citation type="submission" date="2020-01" db="EMBL/GenBank/DDBJ databases">
        <title>Paenibacillus soybeanensis sp. nov. isolated from the nodules of soybean (Glycine max(L.) Merr).</title>
        <authorList>
            <person name="Wang H."/>
        </authorList>
    </citation>
    <scope>NUCLEOTIDE SEQUENCE [LARGE SCALE GENOMIC DNA]</scope>
    <source>
        <strain evidence="1 2">DSM 23054</strain>
    </source>
</reference>
<evidence type="ECO:0000313" key="2">
    <source>
        <dbReference type="Proteomes" id="UP000558113"/>
    </source>
</evidence>
<name>A0A7X5C3Y5_9BACL</name>
<dbReference type="EMBL" id="JAAAMU010000014">
    <property type="protein sequence ID" value="NBC71824.1"/>
    <property type="molecule type" value="Genomic_DNA"/>
</dbReference>
<dbReference type="OrthoDB" id="9798559at2"/>
<dbReference type="RefSeq" id="WP_161702172.1">
    <property type="nucleotide sequence ID" value="NZ_JAAAMU010000014.1"/>
</dbReference>
<organism evidence="1 2">
    <name type="scientific">Paenibacillus sacheonensis</name>
    <dbReference type="NCBI Taxonomy" id="742054"/>
    <lineage>
        <taxon>Bacteria</taxon>
        <taxon>Bacillati</taxon>
        <taxon>Bacillota</taxon>
        <taxon>Bacilli</taxon>
        <taxon>Bacillales</taxon>
        <taxon>Paenibacillaceae</taxon>
        <taxon>Paenibacillus</taxon>
    </lineage>
</organism>
<dbReference type="InterPro" id="IPR016155">
    <property type="entry name" value="Mopterin_synth/thiamin_S_b"/>
</dbReference>
<dbReference type="Proteomes" id="UP000558113">
    <property type="component" value="Unassembled WGS sequence"/>
</dbReference>
<comment type="caution">
    <text evidence="1">The sequence shown here is derived from an EMBL/GenBank/DDBJ whole genome shotgun (WGS) entry which is preliminary data.</text>
</comment>
<dbReference type="SUPFAM" id="SSF54285">
    <property type="entry name" value="MoaD/ThiS"/>
    <property type="match status" value="1"/>
</dbReference>
<dbReference type="InterPro" id="IPR010035">
    <property type="entry name" value="Thi_S"/>
</dbReference>
<dbReference type="AlphaFoldDB" id="A0A7X5C3Y5"/>
<accession>A0A7X5C3Y5</accession>
<dbReference type="CDD" id="cd00565">
    <property type="entry name" value="Ubl_ThiS"/>
    <property type="match status" value="1"/>
</dbReference>
<gene>
    <name evidence="1" type="primary">thiS</name>
    <name evidence="1" type="ORF">GT003_22745</name>
</gene>